<organism evidence="1">
    <name type="scientific">Rhizophora mucronata</name>
    <name type="common">Asiatic mangrove</name>
    <dbReference type="NCBI Taxonomy" id="61149"/>
    <lineage>
        <taxon>Eukaryota</taxon>
        <taxon>Viridiplantae</taxon>
        <taxon>Streptophyta</taxon>
        <taxon>Embryophyta</taxon>
        <taxon>Tracheophyta</taxon>
        <taxon>Spermatophyta</taxon>
        <taxon>Magnoliopsida</taxon>
        <taxon>eudicotyledons</taxon>
        <taxon>Gunneridae</taxon>
        <taxon>Pentapetalae</taxon>
        <taxon>rosids</taxon>
        <taxon>fabids</taxon>
        <taxon>Malpighiales</taxon>
        <taxon>Rhizophoraceae</taxon>
        <taxon>Rhizophora</taxon>
    </lineage>
</organism>
<dbReference type="AlphaFoldDB" id="A0A2P2QKN2"/>
<name>A0A2P2QKN2_RHIMU</name>
<protein>
    <submittedName>
        <fullName evidence="1">Uncharacterized protein</fullName>
    </submittedName>
</protein>
<proteinExistence type="predicted"/>
<reference evidence="1" key="1">
    <citation type="submission" date="2018-02" db="EMBL/GenBank/DDBJ databases">
        <title>Rhizophora mucronata_Transcriptome.</title>
        <authorList>
            <person name="Meera S.P."/>
            <person name="Sreeshan A."/>
            <person name="Augustine A."/>
        </authorList>
    </citation>
    <scope>NUCLEOTIDE SEQUENCE</scope>
    <source>
        <tissue evidence="1">Leaf</tissue>
    </source>
</reference>
<sequence>MGHIKPLIGQMYWKSMQP</sequence>
<dbReference type="EMBL" id="GGEC01087076">
    <property type="protein sequence ID" value="MBX67560.1"/>
    <property type="molecule type" value="Transcribed_RNA"/>
</dbReference>
<evidence type="ECO:0000313" key="1">
    <source>
        <dbReference type="EMBL" id="MBX67560.1"/>
    </source>
</evidence>
<accession>A0A2P2QKN2</accession>